<reference evidence="5 6" key="1">
    <citation type="submission" date="2019-12" db="EMBL/GenBank/DDBJ databases">
        <authorList>
            <person name="Floudas D."/>
            <person name="Bentzer J."/>
            <person name="Ahren D."/>
            <person name="Johansson T."/>
            <person name="Persson P."/>
            <person name="Tunlid A."/>
        </authorList>
    </citation>
    <scope>NUCLEOTIDE SEQUENCE [LARGE SCALE GENOMIC DNA]</scope>
    <source>
        <strain evidence="5 6">CBS 102.39</strain>
    </source>
</reference>
<dbReference type="Pfam" id="PF00734">
    <property type="entry name" value="CBM_1"/>
    <property type="match status" value="1"/>
</dbReference>
<dbReference type="PROSITE" id="PS00562">
    <property type="entry name" value="CBM1_1"/>
    <property type="match status" value="1"/>
</dbReference>
<dbReference type="Proteomes" id="UP000521872">
    <property type="component" value="Unassembled WGS sequence"/>
</dbReference>
<comment type="caution">
    <text evidence="5">The sequence shown here is derived from an EMBL/GenBank/DDBJ whole genome shotgun (WGS) entry which is preliminary data.</text>
</comment>
<proteinExistence type="predicted"/>
<dbReference type="EMBL" id="JAACJL010000017">
    <property type="protein sequence ID" value="KAF4618871.1"/>
    <property type="molecule type" value="Genomic_DNA"/>
</dbReference>
<evidence type="ECO:0000313" key="6">
    <source>
        <dbReference type="Proteomes" id="UP000521872"/>
    </source>
</evidence>
<dbReference type="GO" id="GO:0005576">
    <property type="term" value="C:extracellular region"/>
    <property type="evidence" value="ECO:0007669"/>
    <property type="project" value="InterPro"/>
</dbReference>
<name>A0A8H4QXA0_9AGAR</name>
<keyword evidence="1 3" id="KW-0732">Signal</keyword>
<dbReference type="SUPFAM" id="SSF57180">
    <property type="entry name" value="Cellulose-binding domain"/>
    <property type="match status" value="1"/>
</dbReference>
<feature type="region of interest" description="Disordered" evidence="2">
    <location>
        <begin position="229"/>
        <end position="267"/>
    </location>
</feature>
<organism evidence="5 6">
    <name type="scientific">Agrocybe pediades</name>
    <dbReference type="NCBI Taxonomy" id="84607"/>
    <lineage>
        <taxon>Eukaryota</taxon>
        <taxon>Fungi</taxon>
        <taxon>Dikarya</taxon>
        <taxon>Basidiomycota</taxon>
        <taxon>Agaricomycotina</taxon>
        <taxon>Agaricomycetes</taxon>
        <taxon>Agaricomycetidae</taxon>
        <taxon>Agaricales</taxon>
        <taxon>Agaricineae</taxon>
        <taxon>Strophariaceae</taxon>
        <taxon>Agrocybe</taxon>
    </lineage>
</organism>
<evidence type="ECO:0000256" key="2">
    <source>
        <dbReference type="SAM" id="MobiDB-lite"/>
    </source>
</evidence>
<dbReference type="GO" id="GO:0005975">
    <property type="term" value="P:carbohydrate metabolic process"/>
    <property type="evidence" value="ECO:0007669"/>
    <property type="project" value="InterPro"/>
</dbReference>
<feature type="chain" id="PRO_5034121203" description="CBM1 domain-containing protein" evidence="3">
    <location>
        <begin position="21"/>
        <end position="308"/>
    </location>
</feature>
<evidence type="ECO:0000256" key="1">
    <source>
        <dbReference type="ARBA" id="ARBA00022729"/>
    </source>
</evidence>
<evidence type="ECO:0000259" key="4">
    <source>
        <dbReference type="PROSITE" id="PS51164"/>
    </source>
</evidence>
<dbReference type="GO" id="GO:0030248">
    <property type="term" value="F:cellulose binding"/>
    <property type="evidence" value="ECO:0007669"/>
    <property type="project" value="InterPro"/>
</dbReference>
<gene>
    <name evidence="5" type="ORF">D9613_009654</name>
</gene>
<dbReference type="PROSITE" id="PS51164">
    <property type="entry name" value="CBM1_2"/>
    <property type="match status" value="1"/>
</dbReference>
<accession>A0A8H4QXA0</accession>
<feature type="compositionally biased region" description="Low complexity" evidence="2">
    <location>
        <begin position="231"/>
        <end position="267"/>
    </location>
</feature>
<feature type="domain" description="CBM1" evidence="4">
    <location>
        <begin position="271"/>
        <end position="307"/>
    </location>
</feature>
<evidence type="ECO:0000313" key="5">
    <source>
        <dbReference type="EMBL" id="KAF4618871.1"/>
    </source>
</evidence>
<dbReference type="AlphaFoldDB" id="A0A8H4QXA0"/>
<keyword evidence="6" id="KW-1185">Reference proteome</keyword>
<sequence length="308" mass="32515">MRVASYVAAAASLTVPGVFAATQMLASVDVSQVLGFDAGPDSFYNAPNPPWVAGSSPGWYYGPSPENHPDMWCLHDYMCRLLDYYPNALHCPKPKPTPSPTTTTKTVATTTTTTTTDTVTVTVTPVPSDGYVQIFSNITAAVQADDFMTFGLTETVDDCKAMCDSVPGCTFVNTYHDVNGKGGSTELTCSLFQFCHTAADADNRGGQSQPDGSIDFIINSDGWCKEGNPVTSSAPAPTSTASPSPPTTTAAPTTTAKPTTTSKTSAAPTQTAVPYYSQCGGYGYTGSTKCLSPYKCTFINLFYSQCRP</sequence>
<evidence type="ECO:0000256" key="3">
    <source>
        <dbReference type="SAM" id="SignalP"/>
    </source>
</evidence>
<dbReference type="InterPro" id="IPR035971">
    <property type="entry name" value="CBD_sf"/>
</dbReference>
<dbReference type="SMART" id="SM00236">
    <property type="entry name" value="fCBD"/>
    <property type="match status" value="1"/>
</dbReference>
<protein>
    <recommendedName>
        <fullName evidence="4">CBM1 domain-containing protein</fullName>
    </recommendedName>
</protein>
<dbReference type="InterPro" id="IPR000254">
    <property type="entry name" value="CBD"/>
</dbReference>
<feature type="signal peptide" evidence="3">
    <location>
        <begin position="1"/>
        <end position="20"/>
    </location>
</feature>